<dbReference type="EMBL" id="SRRH01000162">
    <property type="protein sequence ID" value="KAG6296835.1"/>
    <property type="molecule type" value="Genomic_DNA"/>
</dbReference>
<evidence type="ECO:0000313" key="1">
    <source>
        <dbReference type="EMBL" id="KAG6296835.1"/>
    </source>
</evidence>
<protein>
    <submittedName>
        <fullName evidence="1">Uncharacterized protein</fullName>
    </submittedName>
</protein>
<reference evidence="1 2" key="1">
    <citation type="journal article" date="2020" name="bioRxiv">
        <title>Whole genome comparisons of ergot fungi reveals the divergence and evolution of species within the genus Claviceps are the result of varying mechanisms driving genome evolution and host range expansion.</title>
        <authorList>
            <person name="Wyka S.A."/>
            <person name="Mondo S.J."/>
            <person name="Liu M."/>
            <person name="Dettman J."/>
            <person name="Nalam V."/>
            <person name="Broders K.D."/>
        </authorList>
    </citation>
    <scope>NUCLEOTIDE SEQUENCE [LARGE SCALE GENOMIC DNA]</scope>
    <source>
        <strain evidence="1 2">Clav52</strain>
    </source>
</reference>
<evidence type="ECO:0000313" key="2">
    <source>
        <dbReference type="Proteomes" id="UP000707071"/>
    </source>
</evidence>
<accession>A0A9P7QH71</accession>
<organism evidence="1 2">
    <name type="scientific">Claviceps aff. purpurea</name>
    <dbReference type="NCBI Taxonomy" id="1967640"/>
    <lineage>
        <taxon>Eukaryota</taxon>
        <taxon>Fungi</taxon>
        <taxon>Dikarya</taxon>
        <taxon>Ascomycota</taxon>
        <taxon>Pezizomycotina</taxon>
        <taxon>Sordariomycetes</taxon>
        <taxon>Hypocreomycetidae</taxon>
        <taxon>Hypocreales</taxon>
        <taxon>Clavicipitaceae</taxon>
        <taxon>Claviceps</taxon>
    </lineage>
</organism>
<dbReference type="AlphaFoldDB" id="A0A9P7QH71"/>
<name>A0A9P7QH71_9HYPO</name>
<keyword evidence="2" id="KW-1185">Reference proteome</keyword>
<sequence>MAGFVGPGKELGRERRWPILHQIREAERILAFLGTLPQAAPLETDAPGIDAASQSLKVCRAPC</sequence>
<dbReference type="Proteomes" id="UP000707071">
    <property type="component" value="Unassembled WGS sequence"/>
</dbReference>
<comment type="caution">
    <text evidence="1">The sequence shown here is derived from an EMBL/GenBank/DDBJ whole genome shotgun (WGS) entry which is preliminary data.</text>
</comment>
<proteinExistence type="predicted"/>
<gene>
    <name evidence="1" type="ORF">E4U09_001614</name>
</gene>